<dbReference type="EMBL" id="JBIMZQ010000013">
    <property type="protein sequence ID" value="KAL3667727.1"/>
    <property type="molecule type" value="Genomic_DNA"/>
</dbReference>
<feature type="signal peptide" evidence="1">
    <location>
        <begin position="1"/>
        <end position="23"/>
    </location>
</feature>
<keyword evidence="1" id="KW-0732">Signal</keyword>
<evidence type="ECO:0000313" key="2">
    <source>
        <dbReference type="EMBL" id="KAL3667727.1"/>
    </source>
</evidence>
<accession>A0ABD3FLD9</accession>
<proteinExistence type="predicted"/>
<reference evidence="2 3" key="1">
    <citation type="submission" date="2024-09" db="EMBL/GenBank/DDBJ databases">
        <title>Genome sequencing and assembly of Phytophthora oleae, isolate VK10A, causative agent of rot of olive drupes.</title>
        <authorList>
            <person name="Conti Taguali S."/>
            <person name="Riolo M."/>
            <person name="La Spada F."/>
            <person name="Cacciola S.O."/>
            <person name="Dionisio G."/>
        </authorList>
    </citation>
    <scope>NUCLEOTIDE SEQUENCE [LARGE SCALE GENOMIC DNA]</scope>
    <source>
        <strain evidence="2 3">VK10A</strain>
    </source>
</reference>
<keyword evidence="3" id="KW-1185">Reference proteome</keyword>
<dbReference type="AlphaFoldDB" id="A0ABD3FLD9"/>
<sequence length="165" mass="18160">MGLNKTVLLLLAVSFVLLASTDGFVTSSESDKSLKTSSSVLHPSSNNLRRGLKSIDADDKEERGITLKDLGGKLQASIAASKARKIAAKTKRLEEIKTAMLNGRLSEFVNNEFAKFFVAGKYVGEVVNTMRAANKPEVEIATFARKYKAWLKKIQKIKLDRVATR</sequence>
<name>A0ABD3FLD9_9STRA</name>
<evidence type="ECO:0000256" key="1">
    <source>
        <dbReference type="SAM" id="SignalP"/>
    </source>
</evidence>
<gene>
    <name evidence="2" type="ORF">V7S43_007280</name>
</gene>
<evidence type="ECO:0008006" key="4">
    <source>
        <dbReference type="Google" id="ProtNLM"/>
    </source>
</evidence>
<evidence type="ECO:0000313" key="3">
    <source>
        <dbReference type="Proteomes" id="UP001632037"/>
    </source>
</evidence>
<organism evidence="2 3">
    <name type="scientific">Phytophthora oleae</name>
    <dbReference type="NCBI Taxonomy" id="2107226"/>
    <lineage>
        <taxon>Eukaryota</taxon>
        <taxon>Sar</taxon>
        <taxon>Stramenopiles</taxon>
        <taxon>Oomycota</taxon>
        <taxon>Peronosporomycetes</taxon>
        <taxon>Peronosporales</taxon>
        <taxon>Peronosporaceae</taxon>
        <taxon>Phytophthora</taxon>
    </lineage>
</organism>
<comment type="caution">
    <text evidence="2">The sequence shown here is derived from an EMBL/GenBank/DDBJ whole genome shotgun (WGS) entry which is preliminary data.</text>
</comment>
<feature type="chain" id="PRO_5044765427" description="RxLR effector protein" evidence="1">
    <location>
        <begin position="24"/>
        <end position="165"/>
    </location>
</feature>
<protein>
    <recommendedName>
        <fullName evidence="4">RxLR effector protein</fullName>
    </recommendedName>
</protein>
<dbReference type="Proteomes" id="UP001632037">
    <property type="component" value="Unassembled WGS sequence"/>
</dbReference>